<reference evidence="2" key="2">
    <citation type="submission" date="2020-02" db="EMBL/GenBank/DDBJ databases">
        <authorList>
            <person name="Matsumoto Y."/>
            <person name="Motooka D."/>
            <person name="Nakamura S."/>
        </authorList>
    </citation>
    <scope>NUCLEOTIDE SEQUENCE</scope>
    <source>
        <strain evidence="2">JCM 13671</strain>
    </source>
</reference>
<dbReference type="Gene3D" id="3.40.50.1110">
    <property type="entry name" value="SGNH hydrolase"/>
    <property type="match status" value="1"/>
</dbReference>
<dbReference type="PANTHER" id="PTHR43784">
    <property type="entry name" value="GDSL-LIKE LIPASE/ACYLHYDROLASE, PUTATIVE (AFU_ORTHOLOGUE AFUA_2G00820)-RELATED"/>
    <property type="match status" value="1"/>
</dbReference>
<keyword evidence="3" id="KW-1185">Reference proteome</keyword>
<dbReference type="InterPro" id="IPR013830">
    <property type="entry name" value="SGNH_hydro"/>
</dbReference>
<feature type="domain" description="SGNH hydrolase-type esterase" evidence="1">
    <location>
        <begin position="7"/>
        <end position="92"/>
    </location>
</feature>
<dbReference type="InterPro" id="IPR053140">
    <property type="entry name" value="GDSL_Rv0518-like"/>
</dbReference>
<dbReference type="OrthoDB" id="3465773at2"/>
<reference evidence="2" key="1">
    <citation type="journal article" date="2019" name="Emerg. Microbes Infect.">
        <title>Comprehensive subspecies identification of 175 nontuberculous mycobacteria species based on 7547 genomic profiles.</title>
        <authorList>
            <person name="Matsumoto Y."/>
            <person name="Kinjo T."/>
            <person name="Motooka D."/>
            <person name="Nabeya D."/>
            <person name="Jung N."/>
            <person name="Uechi K."/>
            <person name="Horii T."/>
            <person name="Iida T."/>
            <person name="Fujita J."/>
            <person name="Nakamura S."/>
        </authorList>
    </citation>
    <scope>NUCLEOTIDE SEQUENCE [LARGE SCALE GENOMIC DNA]</scope>
    <source>
        <strain evidence="2">JCM 13671</strain>
    </source>
</reference>
<dbReference type="EMBL" id="AP022612">
    <property type="protein sequence ID" value="BBZ36105.1"/>
    <property type="molecule type" value="Genomic_DNA"/>
</dbReference>
<organism evidence="2 3">
    <name type="scientific">Mycolicibacterium confluentis</name>
    <dbReference type="NCBI Taxonomy" id="28047"/>
    <lineage>
        <taxon>Bacteria</taxon>
        <taxon>Bacillati</taxon>
        <taxon>Actinomycetota</taxon>
        <taxon>Actinomycetes</taxon>
        <taxon>Mycobacteriales</taxon>
        <taxon>Mycobacteriaceae</taxon>
        <taxon>Mycolicibacterium</taxon>
    </lineage>
</organism>
<protein>
    <recommendedName>
        <fullName evidence="1">SGNH hydrolase-type esterase domain-containing protein</fullName>
    </recommendedName>
</protein>
<dbReference type="AlphaFoldDB" id="A0A7I7Y325"/>
<evidence type="ECO:0000313" key="3">
    <source>
        <dbReference type="Proteomes" id="UP000466931"/>
    </source>
</evidence>
<dbReference type="Proteomes" id="UP000466931">
    <property type="component" value="Chromosome"/>
</dbReference>
<dbReference type="Pfam" id="PF13472">
    <property type="entry name" value="Lipase_GDSL_2"/>
    <property type="match status" value="1"/>
</dbReference>
<dbReference type="PANTHER" id="PTHR43784:SF2">
    <property type="entry name" value="GDSL-LIKE LIPASE_ACYLHYDROLASE, PUTATIVE (AFU_ORTHOLOGUE AFUA_2G00820)-RELATED"/>
    <property type="match status" value="1"/>
</dbReference>
<dbReference type="CDD" id="cd01832">
    <property type="entry name" value="SGNH_hydrolase_like_1"/>
    <property type="match status" value="1"/>
</dbReference>
<accession>A0A7I7Y325</accession>
<proteinExistence type="predicted"/>
<gene>
    <name evidence="2" type="ORF">MCNF_47100</name>
</gene>
<sequence>MDRRCVAIGDSQTEGLWDGDDVGVCGFADRLAARLDALHPGLQYANLAVRGRRVADVLGDQLPRALSMRPDLVTVCAGMNDTIRPGRAFEAALAPKRPALRSVR</sequence>
<dbReference type="InterPro" id="IPR036514">
    <property type="entry name" value="SGNH_hydro_sf"/>
</dbReference>
<dbReference type="SUPFAM" id="SSF52266">
    <property type="entry name" value="SGNH hydrolase"/>
    <property type="match status" value="1"/>
</dbReference>
<evidence type="ECO:0000259" key="1">
    <source>
        <dbReference type="Pfam" id="PF13472"/>
    </source>
</evidence>
<evidence type="ECO:0000313" key="2">
    <source>
        <dbReference type="EMBL" id="BBZ36105.1"/>
    </source>
</evidence>
<name>A0A7I7Y325_9MYCO</name>